<reference evidence="1" key="1">
    <citation type="journal article" date="2020" name="mSystems">
        <title>Genome- and Community-Level Interaction Insights into Carbon Utilization and Element Cycling Functions of Hydrothermarchaeota in Hydrothermal Sediment.</title>
        <authorList>
            <person name="Zhou Z."/>
            <person name="Liu Y."/>
            <person name="Xu W."/>
            <person name="Pan J."/>
            <person name="Luo Z.H."/>
            <person name="Li M."/>
        </authorList>
    </citation>
    <scope>NUCLEOTIDE SEQUENCE [LARGE SCALE GENOMIC DNA]</scope>
    <source>
        <strain evidence="1">SpSt-1084</strain>
    </source>
</reference>
<dbReference type="EMBL" id="DRXS01000049">
    <property type="protein sequence ID" value="HHR40369.1"/>
    <property type="molecule type" value="Genomic_DNA"/>
</dbReference>
<comment type="caution">
    <text evidence="1">The sequence shown here is derived from an EMBL/GenBank/DDBJ whole genome shotgun (WGS) entry which is preliminary data.</text>
</comment>
<gene>
    <name evidence="1" type="ORF">ENM42_00910</name>
</gene>
<sequence length="193" mass="22224">MRRNTIESDVYYAISEPVHRQIRKQEYKVFLVKYDFKAFMSLPLRDVAEAQRAGNVCIYFPSLPDTEKKEFKDEFSHGSELRNLLVNALLAFNALQHKAPLALCDNEIIELDSRKAEEVLKKLLEFVEKNMKPVVCNNCVQVIDIDFKTLANSLTSLTIYDFIAKRLENSNLVRRNGKGVNVDSLLAVFKSIY</sequence>
<dbReference type="AlphaFoldDB" id="A0A7C5U7M8"/>
<name>A0A7C5U7M8_CALS0</name>
<accession>A0A7C5U7M8</accession>
<organism evidence="1">
    <name type="scientific">Caldiarchaeum subterraneum</name>
    <dbReference type="NCBI Taxonomy" id="311458"/>
    <lineage>
        <taxon>Archaea</taxon>
        <taxon>Nitrososphaerota</taxon>
        <taxon>Candidatus Caldarchaeales</taxon>
        <taxon>Candidatus Caldarchaeaceae</taxon>
        <taxon>Candidatus Caldarchaeum</taxon>
    </lineage>
</organism>
<protein>
    <submittedName>
        <fullName evidence="1">Uncharacterized protein</fullName>
    </submittedName>
</protein>
<evidence type="ECO:0000313" key="1">
    <source>
        <dbReference type="EMBL" id="HHR40369.1"/>
    </source>
</evidence>
<proteinExistence type="predicted"/>